<evidence type="ECO:0000313" key="2">
    <source>
        <dbReference type="Proteomes" id="UP000015103"/>
    </source>
</evidence>
<dbReference type="EMBL" id="ACPB03006073">
    <property type="status" value="NOT_ANNOTATED_CDS"/>
    <property type="molecule type" value="Genomic_DNA"/>
</dbReference>
<dbReference type="Proteomes" id="UP000015103">
    <property type="component" value="Unassembled WGS sequence"/>
</dbReference>
<sequence>MGAIKQKKNTIKLDLLYGIIIGINRNQGCTIKQLSSRAYWVKKKHLLALIKTAIEQGKINETSDGLYKVSWADNESSRKKRGITAEGCNCYACEHWRSLETEENENQ</sequence>
<reference evidence="1" key="1">
    <citation type="submission" date="2015-05" db="UniProtKB">
        <authorList>
            <consortium name="EnsemblMetazoa"/>
        </authorList>
    </citation>
    <scope>IDENTIFICATION</scope>
</reference>
<keyword evidence="2" id="KW-1185">Reference proteome</keyword>
<dbReference type="HOGENOM" id="CLU_2213168_0_0_1"/>
<name>T1HT85_RHOPR</name>
<dbReference type="VEuPathDB" id="VectorBase:RPRC007255"/>
<evidence type="ECO:0000313" key="1">
    <source>
        <dbReference type="EnsemblMetazoa" id="RPRC007255-PA"/>
    </source>
</evidence>
<dbReference type="AlphaFoldDB" id="T1HT85"/>
<dbReference type="GeneID" id="141454115"/>
<proteinExistence type="predicted"/>
<evidence type="ECO:0008006" key="3">
    <source>
        <dbReference type="Google" id="ProtNLM"/>
    </source>
</evidence>
<organism evidence="1 2">
    <name type="scientific">Rhodnius prolixus</name>
    <name type="common">Triatomid bug</name>
    <dbReference type="NCBI Taxonomy" id="13249"/>
    <lineage>
        <taxon>Eukaryota</taxon>
        <taxon>Metazoa</taxon>
        <taxon>Ecdysozoa</taxon>
        <taxon>Arthropoda</taxon>
        <taxon>Hexapoda</taxon>
        <taxon>Insecta</taxon>
        <taxon>Pterygota</taxon>
        <taxon>Neoptera</taxon>
        <taxon>Paraneoptera</taxon>
        <taxon>Hemiptera</taxon>
        <taxon>Heteroptera</taxon>
        <taxon>Panheteroptera</taxon>
        <taxon>Cimicomorpha</taxon>
        <taxon>Reduviidae</taxon>
        <taxon>Triatominae</taxon>
        <taxon>Rhodnius</taxon>
    </lineage>
</organism>
<protein>
    <recommendedName>
        <fullName evidence="3">H15 domain-containing protein</fullName>
    </recommendedName>
</protein>
<accession>T1HT85</accession>
<dbReference type="RefSeq" id="XP_073984082.1">
    <property type="nucleotide sequence ID" value="XM_074127981.1"/>
</dbReference>
<dbReference type="EnsemblMetazoa" id="RPRC007255-RA">
    <property type="protein sequence ID" value="RPRC007255-PA"/>
    <property type="gene ID" value="RPRC007255"/>
</dbReference>
<dbReference type="InParanoid" id="T1HT85"/>